<dbReference type="Gene3D" id="3.40.1580.10">
    <property type="entry name" value="SMI1/KNR4-like"/>
    <property type="match status" value="1"/>
</dbReference>
<gene>
    <name evidence="2" type="ORF">CUU66_04330</name>
</gene>
<proteinExistence type="predicted"/>
<dbReference type="AlphaFoldDB" id="A0A2N5M9K6"/>
<dbReference type="InterPro" id="IPR037883">
    <property type="entry name" value="Knr4/Smi1-like_sf"/>
</dbReference>
<dbReference type="Pfam" id="PF09346">
    <property type="entry name" value="SMI1_KNR4"/>
    <property type="match status" value="1"/>
</dbReference>
<evidence type="ECO:0000313" key="3">
    <source>
        <dbReference type="Proteomes" id="UP000234748"/>
    </source>
</evidence>
<dbReference type="SMART" id="SM00860">
    <property type="entry name" value="SMI1_KNR4"/>
    <property type="match status" value="1"/>
</dbReference>
<keyword evidence="3" id="KW-1185">Reference proteome</keyword>
<organism evidence="2 3">
    <name type="scientific">Peribacillus deserti</name>
    <dbReference type="NCBI Taxonomy" id="673318"/>
    <lineage>
        <taxon>Bacteria</taxon>
        <taxon>Bacillati</taxon>
        <taxon>Bacillota</taxon>
        <taxon>Bacilli</taxon>
        <taxon>Bacillales</taxon>
        <taxon>Bacillaceae</taxon>
        <taxon>Peribacillus</taxon>
    </lineage>
</organism>
<evidence type="ECO:0000313" key="2">
    <source>
        <dbReference type="EMBL" id="PLT31038.1"/>
    </source>
</evidence>
<dbReference type="EMBL" id="PGUY01000013">
    <property type="protein sequence ID" value="PLT31038.1"/>
    <property type="molecule type" value="Genomic_DNA"/>
</dbReference>
<accession>A0A2N5M9K6</accession>
<reference evidence="2 3" key="1">
    <citation type="submission" date="2017-11" db="EMBL/GenBank/DDBJ databases">
        <title>Comparitive Functional Genomics of Dry Heat Resistant strains isolated from the Viking Spacecraft.</title>
        <authorList>
            <person name="Seuylemezian A."/>
            <person name="Cooper K."/>
            <person name="Vaishampayan P."/>
        </authorList>
    </citation>
    <scope>NUCLEOTIDE SEQUENCE [LARGE SCALE GENOMIC DNA]</scope>
    <source>
        <strain evidence="2 3">V1-29</strain>
    </source>
</reference>
<dbReference type="Proteomes" id="UP000234748">
    <property type="component" value="Unassembled WGS sequence"/>
</dbReference>
<dbReference type="OrthoDB" id="8657476at2"/>
<sequence length="191" mass="21391">MLKFSVPFYNALTRSRELFLLGGEYMNMFWDESENYFTNPQPVTDTMIKKTEDLLGYKLPKSYMDLIKIRNGGTPINTCFPTASPTSWAEDHIAISSINGIGGEWGIDTDSGSQFMIQEWGYPDIGIVLCSTPSGGHDAVMLDYSKCGNNGEPRVIHVDVEDFENPNITFLAENFDAFISGLVNEDLFNDE</sequence>
<feature type="domain" description="Knr4/Smi1-like" evidence="1">
    <location>
        <begin position="42"/>
        <end position="181"/>
    </location>
</feature>
<protein>
    <submittedName>
        <fullName evidence="2">SMI1/KNR4 family protein</fullName>
    </submittedName>
</protein>
<evidence type="ECO:0000259" key="1">
    <source>
        <dbReference type="SMART" id="SM00860"/>
    </source>
</evidence>
<dbReference type="SUPFAM" id="SSF160631">
    <property type="entry name" value="SMI1/KNR4-like"/>
    <property type="match status" value="1"/>
</dbReference>
<comment type="caution">
    <text evidence="2">The sequence shown here is derived from an EMBL/GenBank/DDBJ whole genome shotgun (WGS) entry which is preliminary data.</text>
</comment>
<name>A0A2N5M9K6_9BACI</name>
<dbReference type="InterPro" id="IPR018958">
    <property type="entry name" value="Knr4/Smi1-like_dom"/>
</dbReference>